<organism evidence="1 2">
    <name type="scientific">Ajellomyces capsulatus</name>
    <name type="common">Darling's disease fungus</name>
    <name type="synonym">Histoplasma capsulatum</name>
    <dbReference type="NCBI Taxonomy" id="5037"/>
    <lineage>
        <taxon>Eukaryota</taxon>
        <taxon>Fungi</taxon>
        <taxon>Dikarya</taxon>
        <taxon>Ascomycota</taxon>
        <taxon>Pezizomycotina</taxon>
        <taxon>Eurotiomycetes</taxon>
        <taxon>Eurotiomycetidae</taxon>
        <taxon>Onygenales</taxon>
        <taxon>Ajellomycetaceae</taxon>
        <taxon>Histoplasma</taxon>
    </lineage>
</organism>
<dbReference type="OrthoDB" id="10455665at2759"/>
<sequence length="173" mass="19621">MFDGSIARRRDHTQDSCIVTCCVRDTPALSNQRAAENWDEIGHQRRGGVRDNRHMTEAWSTCSLKYPNDMLFAGSEELLWSQNLVVGISCNFPLRAAHANLQFASAIQFRLKKQTSKCPHQCSSGRRTWEYTGCMGDKVLGTSYYKALDSTIQKVQNALLRATFLFVHLQAEM</sequence>
<proteinExistence type="predicted"/>
<dbReference type="AlphaFoldDB" id="A0A8A1MGL3"/>
<dbReference type="VEuPathDB" id="FungiDB:I7I51_00334"/>
<evidence type="ECO:0000313" key="1">
    <source>
        <dbReference type="EMBL" id="QSS63277.1"/>
    </source>
</evidence>
<reference evidence="1" key="1">
    <citation type="submission" date="2021-01" db="EMBL/GenBank/DDBJ databases">
        <title>Chromosome-level genome assembly of a human fungal pathogen reveals clustering of transcriptionally co-regulated genes.</title>
        <authorList>
            <person name="Voorhies M."/>
            <person name="Cohen S."/>
            <person name="Shea T.P."/>
            <person name="Petrus S."/>
            <person name="Munoz J.F."/>
            <person name="Poplawski S."/>
            <person name="Goldman W.E."/>
            <person name="Michael T."/>
            <person name="Cuomo C.A."/>
            <person name="Sil A."/>
            <person name="Beyhan S."/>
        </authorList>
    </citation>
    <scope>NUCLEOTIDE SEQUENCE</scope>
    <source>
        <strain evidence="1">WU24</strain>
    </source>
</reference>
<dbReference type="EMBL" id="CP069114">
    <property type="protein sequence ID" value="QSS63277.1"/>
    <property type="molecule type" value="Genomic_DNA"/>
</dbReference>
<evidence type="ECO:0000313" key="2">
    <source>
        <dbReference type="Proteomes" id="UP000663671"/>
    </source>
</evidence>
<accession>A0A8A1MGL3</accession>
<dbReference type="Proteomes" id="UP000663671">
    <property type="component" value="Chromosome 1"/>
</dbReference>
<protein>
    <submittedName>
        <fullName evidence="1">Uncharacterized protein</fullName>
    </submittedName>
</protein>
<name>A0A8A1MGL3_AJECA</name>
<gene>
    <name evidence="1" type="ORF">I7I51_00334</name>
</gene>